<evidence type="ECO:0000256" key="2">
    <source>
        <dbReference type="ARBA" id="ARBA00022737"/>
    </source>
</evidence>
<dbReference type="GeneTree" id="ENSGT00940000162463"/>
<gene>
    <name evidence="10" type="primary">CDHR5</name>
</gene>
<dbReference type="GO" id="GO:0016020">
    <property type="term" value="C:membrane"/>
    <property type="evidence" value="ECO:0007669"/>
    <property type="project" value="UniProtKB-SubCell"/>
</dbReference>
<dbReference type="SUPFAM" id="SSF49313">
    <property type="entry name" value="Cadherin-like"/>
    <property type="match status" value="3"/>
</dbReference>
<dbReference type="InterPro" id="IPR015919">
    <property type="entry name" value="Cadherin-like_sf"/>
</dbReference>
<sequence>MMAGARLGTWARLPPLLSLLLLLCPGVSEAQGLQACELAWKVTEVKENSLPKEAIANISVPEGQGLHLDESIHQDMFRVEGHQLFLTEAPDYETNQTLMAYLVCKKGQSPVSRLNVLVYVGNVNDNGPVFREPQLTVNVSEDTQVGTVVISEDRLQAEDKDGDTLFYELQGLNPDANNYFALVAVNNPAIKLNQTLDYERNDSMTFHLIARDTQDPNDPGGHNATATVTVSIQQADLRPPWFLPCAFTDGKICINTGYRGSIPIDKVQTEAVTLYPGPLKAIDGDRAIDEEIQYRILYGNTNDTFKIDSKTGSITMTKAVHTNMTFNLGILAEQVINKQRWSTTQVTLQVAVGNANQPVFEKQQYRGTLPSGSGPNVPVRDLADPSSLLILRATDADFQSGYNPAIRYRVLGNDLFDVVQGIVLTRAKLGEAKTFSMKVEALDEMTFDKAETDLEVTVTAGPEGVPVLIEKSKYSQDMAILGGVLGALLLLCLVALGVLLYKQHRSRFQTYFMTKSPDKDPRGIHINPSFLDEESPTWETPPEPEPEKKAMPVDQNETPWDKAKSGPPSPPPTEGDVPQAPSGEEDSESDKEVKSILTKERKPEQNGYKAVWFGEDIGAEVDVVVINDRVGDEEEEEEEEEGEEGEKQQEEEEEIANSIQFTSFRPARDQAGTESNVSHI</sequence>
<keyword evidence="8" id="KW-0732">Signal</keyword>
<accession>A0A6I8P1P0</accession>
<feature type="compositionally biased region" description="Acidic residues" evidence="6">
    <location>
        <begin position="631"/>
        <end position="655"/>
    </location>
</feature>
<dbReference type="Bgee" id="ENSOANG00000042520">
    <property type="expression patterns" value="Expressed in adult mammalian kidney and 3 other cell types or tissues"/>
</dbReference>
<feature type="domain" description="Cadherin" evidence="9">
    <location>
        <begin position="279"/>
        <end position="360"/>
    </location>
</feature>
<feature type="compositionally biased region" description="Basic and acidic residues" evidence="6">
    <location>
        <begin position="590"/>
        <end position="604"/>
    </location>
</feature>
<evidence type="ECO:0000259" key="9">
    <source>
        <dbReference type="PROSITE" id="PS50268"/>
    </source>
</evidence>
<dbReference type="AlphaFoldDB" id="A0A6I8P1P0"/>
<keyword evidence="11" id="KW-1185">Reference proteome</keyword>
<dbReference type="CTD" id="53841"/>
<keyword evidence="7" id="KW-1133">Transmembrane helix</keyword>
<comment type="subcellular location">
    <subcellularLocation>
        <location evidence="1">Membrane</location>
    </subcellularLocation>
</comment>
<dbReference type="GO" id="GO:0005509">
    <property type="term" value="F:calcium ion binding"/>
    <property type="evidence" value="ECO:0007669"/>
    <property type="project" value="UniProtKB-UniRule"/>
</dbReference>
<evidence type="ECO:0000256" key="4">
    <source>
        <dbReference type="ARBA" id="ARBA00023136"/>
    </source>
</evidence>
<reference evidence="10 11" key="1">
    <citation type="journal article" date="2008" name="Nature">
        <title>Genome analysis of the platypus reveals unique signatures of evolution.</title>
        <authorList>
            <person name="Warren W.C."/>
            <person name="Hillier L.W."/>
            <person name="Marshall Graves J.A."/>
            <person name="Birney E."/>
            <person name="Ponting C.P."/>
            <person name="Grutzner F."/>
            <person name="Belov K."/>
            <person name="Miller W."/>
            <person name="Clarke L."/>
            <person name="Chinwalla A.T."/>
            <person name="Yang S.P."/>
            <person name="Heger A."/>
            <person name="Locke D.P."/>
            <person name="Miethke P."/>
            <person name="Waters P.D."/>
            <person name="Veyrunes F."/>
            <person name="Fulton L."/>
            <person name="Fulton B."/>
            <person name="Graves T."/>
            <person name="Wallis J."/>
            <person name="Puente X.S."/>
            <person name="Lopez-Otin C."/>
            <person name="Ordonez G.R."/>
            <person name="Eichler E.E."/>
            <person name="Chen L."/>
            <person name="Cheng Z."/>
            <person name="Deakin J.E."/>
            <person name="Alsop A."/>
            <person name="Thompson K."/>
            <person name="Kirby P."/>
            <person name="Papenfuss A.T."/>
            <person name="Wakefield M.J."/>
            <person name="Olender T."/>
            <person name="Lancet D."/>
            <person name="Huttley G.A."/>
            <person name="Smit A.F."/>
            <person name="Pask A."/>
            <person name="Temple-Smith P."/>
            <person name="Batzer M.A."/>
            <person name="Walker J.A."/>
            <person name="Konkel M.K."/>
            <person name="Harris R.S."/>
            <person name="Whittington C.M."/>
            <person name="Wong E.S."/>
            <person name="Gemmell N.J."/>
            <person name="Buschiazzo E."/>
            <person name="Vargas Jentzsch I.M."/>
            <person name="Merkel A."/>
            <person name="Schmitz J."/>
            <person name="Zemann A."/>
            <person name="Churakov G."/>
            <person name="Kriegs J.O."/>
            <person name="Brosius J."/>
            <person name="Murchison E.P."/>
            <person name="Sachidanandam R."/>
            <person name="Smith C."/>
            <person name="Hannon G.J."/>
            <person name="Tsend-Ayush E."/>
            <person name="McMillan D."/>
            <person name="Attenborough R."/>
            <person name="Rens W."/>
            <person name="Ferguson-Smith M."/>
            <person name="Lefevre C.M."/>
            <person name="Sharp J.A."/>
            <person name="Nicholas K.R."/>
            <person name="Ray D.A."/>
            <person name="Kube M."/>
            <person name="Reinhardt R."/>
            <person name="Pringle T.H."/>
            <person name="Taylor J."/>
            <person name="Jones R.C."/>
            <person name="Nixon B."/>
            <person name="Dacheux J.L."/>
            <person name="Niwa H."/>
            <person name="Sekita Y."/>
            <person name="Huang X."/>
            <person name="Stark A."/>
            <person name="Kheradpour P."/>
            <person name="Kellis M."/>
            <person name="Flicek P."/>
            <person name="Chen Y."/>
            <person name="Webber C."/>
            <person name="Hardison R."/>
            <person name="Nelson J."/>
            <person name="Hallsworth-Pepin K."/>
            <person name="Delehaunty K."/>
            <person name="Markovic C."/>
            <person name="Minx P."/>
            <person name="Feng Y."/>
            <person name="Kremitzki C."/>
            <person name="Mitreva M."/>
            <person name="Glasscock J."/>
            <person name="Wylie T."/>
            <person name="Wohldmann P."/>
            <person name="Thiru P."/>
            <person name="Nhan M.N."/>
            <person name="Pohl C.S."/>
            <person name="Smith S.M."/>
            <person name="Hou S."/>
            <person name="Nefedov M."/>
            <person name="de Jong P.J."/>
            <person name="Renfree M.B."/>
            <person name="Mardis E.R."/>
            <person name="Wilson R.K."/>
        </authorList>
    </citation>
    <scope>NUCLEOTIDE SEQUENCE [LARGE SCALE GENOMIC DNA]</scope>
    <source>
        <strain evidence="10 11">Glennie</strain>
    </source>
</reference>
<reference evidence="10" key="2">
    <citation type="submission" date="2025-08" db="UniProtKB">
        <authorList>
            <consortium name="Ensembl"/>
        </authorList>
    </citation>
    <scope>IDENTIFICATION</scope>
    <source>
        <strain evidence="10">Glennie</strain>
    </source>
</reference>
<dbReference type="PANTHER" id="PTHR24027:SF414">
    <property type="entry name" value="CADHERIN-RELATED FAMILY MEMBER 5 ISOFORM X1"/>
    <property type="match status" value="1"/>
</dbReference>
<keyword evidence="3 5" id="KW-0106">Calcium</keyword>
<evidence type="ECO:0000313" key="11">
    <source>
        <dbReference type="Proteomes" id="UP000002279"/>
    </source>
</evidence>
<feature type="domain" description="Cadherin" evidence="9">
    <location>
        <begin position="361"/>
        <end position="468"/>
    </location>
</feature>
<feature type="transmembrane region" description="Helical" evidence="7">
    <location>
        <begin position="478"/>
        <end position="501"/>
    </location>
</feature>
<reference evidence="10" key="3">
    <citation type="submission" date="2025-09" db="UniProtKB">
        <authorList>
            <consortium name="Ensembl"/>
        </authorList>
    </citation>
    <scope>IDENTIFICATION</scope>
    <source>
        <strain evidence="10">Glennie</strain>
    </source>
</reference>
<keyword evidence="7" id="KW-0812">Transmembrane</keyword>
<evidence type="ECO:0000256" key="3">
    <source>
        <dbReference type="ARBA" id="ARBA00022837"/>
    </source>
</evidence>
<dbReference type="Proteomes" id="UP000002279">
    <property type="component" value="Chromosome 3"/>
</dbReference>
<evidence type="ECO:0000256" key="1">
    <source>
        <dbReference type="ARBA" id="ARBA00004370"/>
    </source>
</evidence>
<dbReference type="RefSeq" id="XP_028915230.1">
    <property type="nucleotide sequence ID" value="XM_029059397.1"/>
</dbReference>
<proteinExistence type="predicted"/>
<name>A0A6I8P1P0_ORNAN</name>
<evidence type="ECO:0000313" key="10">
    <source>
        <dbReference type="Ensembl" id="ENSOANP00000047715.1"/>
    </source>
</evidence>
<dbReference type="PROSITE" id="PS50268">
    <property type="entry name" value="CADHERIN_2"/>
    <property type="match status" value="3"/>
</dbReference>
<feature type="signal peptide" evidence="8">
    <location>
        <begin position="1"/>
        <end position="30"/>
    </location>
</feature>
<dbReference type="SMART" id="SM00112">
    <property type="entry name" value="CA"/>
    <property type="match status" value="4"/>
</dbReference>
<dbReference type="InterPro" id="IPR002126">
    <property type="entry name" value="Cadherin-like_dom"/>
</dbReference>
<dbReference type="InterPro" id="IPR039808">
    <property type="entry name" value="Cadherin"/>
</dbReference>
<protein>
    <submittedName>
        <fullName evidence="10">Cadherin related family member 5</fullName>
    </submittedName>
</protein>
<feature type="chain" id="PRO_5026109290" evidence="8">
    <location>
        <begin position="31"/>
        <end position="680"/>
    </location>
</feature>
<feature type="domain" description="Cadherin" evidence="9">
    <location>
        <begin position="131"/>
        <end position="242"/>
    </location>
</feature>
<dbReference type="Pfam" id="PF00028">
    <property type="entry name" value="Cadherin"/>
    <property type="match status" value="1"/>
</dbReference>
<dbReference type="Ensembl" id="ENSOANT00000055924.1">
    <property type="protein sequence ID" value="ENSOANP00000047715.1"/>
    <property type="gene ID" value="ENSOANG00000042520.1"/>
</dbReference>
<dbReference type="GO" id="GO:0007156">
    <property type="term" value="P:homophilic cell adhesion via plasma membrane adhesion molecules"/>
    <property type="evidence" value="ECO:0007669"/>
    <property type="project" value="InterPro"/>
</dbReference>
<keyword evidence="4 7" id="KW-0472">Membrane</keyword>
<dbReference type="CDD" id="cd11304">
    <property type="entry name" value="Cadherin_repeat"/>
    <property type="match status" value="2"/>
</dbReference>
<evidence type="ECO:0000256" key="7">
    <source>
        <dbReference type="SAM" id="Phobius"/>
    </source>
</evidence>
<keyword evidence="2" id="KW-0677">Repeat</keyword>
<evidence type="ECO:0000256" key="6">
    <source>
        <dbReference type="SAM" id="MobiDB-lite"/>
    </source>
</evidence>
<dbReference type="Gene3D" id="2.60.40.60">
    <property type="entry name" value="Cadherins"/>
    <property type="match status" value="4"/>
</dbReference>
<dbReference type="GeneID" id="103167519"/>
<organism evidence="10 11">
    <name type="scientific">Ornithorhynchus anatinus</name>
    <name type="common">Duckbill platypus</name>
    <dbReference type="NCBI Taxonomy" id="9258"/>
    <lineage>
        <taxon>Eukaryota</taxon>
        <taxon>Metazoa</taxon>
        <taxon>Chordata</taxon>
        <taxon>Craniata</taxon>
        <taxon>Vertebrata</taxon>
        <taxon>Euteleostomi</taxon>
        <taxon>Mammalia</taxon>
        <taxon>Monotremata</taxon>
        <taxon>Ornithorhynchidae</taxon>
        <taxon>Ornithorhynchus</taxon>
    </lineage>
</organism>
<dbReference type="PRINTS" id="PR00205">
    <property type="entry name" value="CADHERIN"/>
</dbReference>
<feature type="region of interest" description="Disordered" evidence="6">
    <location>
        <begin position="513"/>
        <end position="680"/>
    </location>
</feature>
<evidence type="ECO:0000256" key="5">
    <source>
        <dbReference type="PROSITE-ProRule" id="PRU00043"/>
    </source>
</evidence>
<dbReference type="PANTHER" id="PTHR24027">
    <property type="entry name" value="CADHERIN-23"/>
    <property type="match status" value="1"/>
</dbReference>
<evidence type="ECO:0000256" key="8">
    <source>
        <dbReference type="SAM" id="SignalP"/>
    </source>
</evidence>